<evidence type="ECO:0000256" key="1">
    <source>
        <dbReference type="ARBA" id="ARBA00009209"/>
    </source>
</evidence>
<dbReference type="Gene3D" id="1.50.10.10">
    <property type="match status" value="1"/>
</dbReference>
<comment type="caution">
    <text evidence="4">The sequence shown here is derived from an EMBL/GenBank/DDBJ whole genome shotgun (WGS) entry which is preliminary data.</text>
</comment>
<name>A0ABR3AMA3_PHYBL</name>
<dbReference type="InterPro" id="IPR012341">
    <property type="entry name" value="6hp_glycosidase-like_sf"/>
</dbReference>
<protein>
    <submittedName>
        <fullName evidence="4">Six-hairpin glycosidase-like protein</fullName>
    </submittedName>
</protein>
<comment type="similarity">
    <text evidence="1">Belongs to the glycosyl hydrolase 8 (cellulase D) family.</text>
</comment>
<dbReference type="SUPFAM" id="SSF48208">
    <property type="entry name" value="Six-hairpin glycosidases"/>
    <property type="match status" value="1"/>
</dbReference>
<evidence type="ECO:0000313" key="5">
    <source>
        <dbReference type="Proteomes" id="UP001448207"/>
    </source>
</evidence>
<keyword evidence="2" id="KW-0378">Hydrolase</keyword>
<proteinExistence type="inferred from homology"/>
<keyword evidence="3" id="KW-0326">Glycosidase</keyword>
<evidence type="ECO:0000256" key="3">
    <source>
        <dbReference type="ARBA" id="ARBA00023295"/>
    </source>
</evidence>
<evidence type="ECO:0000256" key="2">
    <source>
        <dbReference type="ARBA" id="ARBA00022801"/>
    </source>
</evidence>
<dbReference type="InterPro" id="IPR002037">
    <property type="entry name" value="Glyco_hydro_8"/>
</dbReference>
<organism evidence="4 5">
    <name type="scientific">Phycomyces blakesleeanus</name>
    <dbReference type="NCBI Taxonomy" id="4837"/>
    <lineage>
        <taxon>Eukaryota</taxon>
        <taxon>Fungi</taxon>
        <taxon>Fungi incertae sedis</taxon>
        <taxon>Mucoromycota</taxon>
        <taxon>Mucoromycotina</taxon>
        <taxon>Mucoromycetes</taxon>
        <taxon>Mucorales</taxon>
        <taxon>Phycomycetaceae</taxon>
        <taxon>Phycomyces</taxon>
    </lineage>
</organism>
<dbReference type="PRINTS" id="PR00735">
    <property type="entry name" value="GLHYDRLASE8"/>
</dbReference>
<gene>
    <name evidence="4" type="ORF">J3Q64DRAFT_1815708</name>
</gene>
<keyword evidence="5" id="KW-1185">Reference proteome</keyword>
<dbReference type="Proteomes" id="UP001448207">
    <property type="component" value="Unassembled WGS sequence"/>
</dbReference>
<evidence type="ECO:0000313" key="4">
    <source>
        <dbReference type="EMBL" id="KAL0077970.1"/>
    </source>
</evidence>
<reference evidence="4 5" key="1">
    <citation type="submission" date="2024-04" db="EMBL/GenBank/DDBJ databases">
        <title>Symmetric and asymmetric DNA N6-adenine methylation regulates different biological responses in Mucorales.</title>
        <authorList>
            <consortium name="Lawrence Berkeley National Laboratory"/>
            <person name="Lax C."/>
            <person name="Mondo S.J."/>
            <person name="Osorio-Concepcion M."/>
            <person name="Muszewska A."/>
            <person name="Corrochano-Luque M."/>
            <person name="Gutierrez G."/>
            <person name="Riley R."/>
            <person name="Lipzen A."/>
            <person name="Guo J."/>
            <person name="Hundley H."/>
            <person name="Amirebrahimi M."/>
            <person name="Ng V."/>
            <person name="Lorenzo-Gutierrez D."/>
            <person name="Binder U."/>
            <person name="Yang J."/>
            <person name="Song Y."/>
            <person name="Canovas D."/>
            <person name="Navarro E."/>
            <person name="Freitag M."/>
            <person name="Gabaldon T."/>
            <person name="Grigoriev I.V."/>
            <person name="Corrochano L.M."/>
            <person name="Nicolas F.E."/>
            <person name="Garre V."/>
        </authorList>
    </citation>
    <scope>NUCLEOTIDE SEQUENCE [LARGE SCALE GENOMIC DNA]</scope>
    <source>
        <strain evidence="4 5">L51</strain>
    </source>
</reference>
<dbReference type="Pfam" id="PF01270">
    <property type="entry name" value="Glyco_hydro_8"/>
    <property type="match status" value="1"/>
</dbReference>
<dbReference type="InterPro" id="IPR008928">
    <property type="entry name" value="6-hairpin_glycosidase_sf"/>
</dbReference>
<sequence>MESIEQTYVAWRGRYLRTYQDGLYVFYKEPKENLPEMTCSEAHGYGMLISVLKRNQMDFDGLFRYFLRWRNRKGLMQWQQKTGHSGEFVAGDQGGENCATDGDVDVATALFLAAKVWGRGGPNGELDYREAAVNLCGAIWEHCIHHETYMPLIGDWASPGDEAFLLTRPSDFILSGYLIFYLEDTQRAQQWGHVVNAIVNTTQAQLSFNPQTGLLADFLKLDPNTRVYHPARGEVLESEHDGDYNWNSCRVPWRLGHYYMLTRDERIRQLLETQAQFFAAQLARGGGGNGDCAIRAGYKLNGHSYADYTDMAFVAPVSFLFWVLGWQNQMHQVVQDMNSMEMTYFGESIAIVHTPTSLDVTFQWTRRNDSKLTQSLSAATGLCMDPNSDRSQSKSYTTYWKTPSCRFFLRYQATEWAFSFIFTPKYSQSSTTLTKNNHLEQAPITIPLDVHQNITSHPKCPPILI</sequence>
<dbReference type="EMBL" id="JBCLYO010000026">
    <property type="protein sequence ID" value="KAL0077970.1"/>
    <property type="molecule type" value="Genomic_DNA"/>
</dbReference>
<accession>A0ABR3AMA3</accession>